<dbReference type="NCBIfam" id="TIGR01499">
    <property type="entry name" value="folC"/>
    <property type="match status" value="1"/>
</dbReference>
<reference evidence="6" key="1">
    <citation type="journal article" date="2018" name="Nat. Microbiol.">
        <title>Leveraging single-cell genomics to expand the fungal tree of life.</title>
        <authorList>
            <person name="Ahrendt S.R."/>
            <person name="Quandt C.A."/>
            <person name="Ciobanu D."/>
            <person name="Clum A."/>
            <person name="Salamov A."/>
            <person name="Andreopoulos B."/>
            <person name="Cheng J.F."/>
            <person name="Woyke T."/>
            <person name="Pelin A."/>
            <person name="Henrissat B."/>
            <person name="Reynolds N.K."/>
            <person name="Benny G.L."/>
            <person name="Smith M.E."/>
            <person name="James T.Y."/>
            <person name="Grigoriev I.V."/>
        </authorList>
    </citation>
    <scope>NUCLEOTIDE SEQUENCE [LARGE SCALE GENOMIC DNA]</scope>
    <source>
        <strain evidence="6">RSA 468</strain>
    </source>
</reference>
<dbReference type="InterPro" id="IPR001645">
    <property type="entry name" value="Folylpolyglutamate_synth"/>
</dbReference>
<dbReference type="AlphaFoldDB" id="A0A4P9ZJ86"/>
<dbReference type="SUPFAM" id="SSF53623">
    <property type="entry name" value="MurD-like peptide ligases, catalytic domain"/>
    <property type="match status" value="1"/>
</dbReference>
<accession>A0A4P9ZJ86</accession>
<dbReference type="InterPro" id="IPR018109">
    <property type="entry name" value="Folylpolyglutamate_synth_CS"/>
</dbReference>
<keyword evidence="3" id="KW-0547">Nucleotide-binding</keyword>
<dbReference type="PROSITE" id="PS01011">
    <property type="entry name" value="FOLYLPOLYGLU_SYNT_1"/>
    <property type="match status" value="1"/>
</dbReference>
<keyword evidence="2 5" id="KW-0436">Ligase</keyword>
<comment type="similarity">
    <text evidence="1">Belongs to the folylpolyglutamate synthase family.</text>
</comment>
<sequence length="204" mass="22175">AVADLNSLQSNAAVLAKFVKEGLRNYGSGLQDLLVHLGRLGYQANDLNALNAIHIAGTKGKGSTAKFSESILGEAGRISSKEGLKMGMYTSPHLVEVRERIRLNGRPISQVLFAKYFYECWDAIIANYKPGDTLRPGYFHFLTLLAFHTFLREKVDVAILEVGIGGKYDSTNLVPRPVVCGITSLGLDHQSVLGNTLAEIAAQK</sequence>
<evidence type="ECO:0000256" key="3">
    <source>
        <dbReference type="ARBA" id="ARBA00022741"/>
    </source>
</evidence>
<dbReference type="Gene3D" id="3.40.1190.10">
    <property type="entry name" value="Mur-like, catalytic domain"/>
    <property type="match status" value="1"/>
</dbReference>
<evidence type="ECO:0000313" key="5">
    <source>
        <dbReference type="EMBL" id="RKP33125.1"/>
    </source>
</evidence>
<dbReference type="EMBL" id="ML004369">
    <property type="protein sequence ID" value="RKP33125.1"/>
    <property type="molecule type" value="Genomic_DNA"/>
</dbReference>
<dbReference type="Proteomes" id="UP000268162">
    <property type="component" value="Unassembled WGS sequence"/>
</dbReference>
<dbReference type="PANTHER" id="PTHR11136">
    <property type="entry name" value="FOLYLPOLYGLUTAMATE SYNTHASE-RELATED"/>
    <property type="match status" value="1"/>
</dbReference>
<proteinExistence type="inferred from homology"/>
<dbReference type="GO" id="GO:0005739">
    <property type="term" value="C:mitochondrion"/>
    <property type="evidence" value="ECO:0007669"/>
    <property type="project" value="TreeGrafter"/>
</dbReference>
<dbReference type="UniPathway" id="UPA00850"/>
<dbReference type="GO" id="GO:0005829">
    <property type="term" value="C:cytosol"/>
    <property type="evidence" value="ECO:0007669"/>
    <property type="project" value="TreeGrafter"/>
</dbReference>
<feature type="non-terminal residue" evidence="5">
    <location>
        <position position="1"/>
    </location>
</feature>
<keyword evidence="6" id="KW-1185">Reference proteome</keyword>
<dbReference type="STRING" id="215637.A0A4P9ZJ86"/>
<organism evidence="5 6">
    <name type="scientific">Dimargaris cristalligena</name>
    <dbReference type="NCBI Taxonomy" id="215637"/>
    <lineage>
        <taxon>Eukaryota</taxon>
        <taxon>Fungi</taxon>
        <taxon>Fungi incertae sedis</taxon>
        <taxon>Zoopagomycota</taxon>
        <taxon>Kickxellomycotina</taxon>
        <taxon>Dimargaritomycetes</taxon>
        <taxon>Dimargaritales</taxon>
        <taxon>Dimargaritaceae</taxon>
        <taxon>Dimargaris</taxon>
    </lineage>
</organism>
<keyword evidence="4" id="KW-0067">ATP-binding</keyword>
<evidence type="ECO:0000313" key="6">
    <source>
        <dbReference type="Proteomes" id="UP000268162"/>
    </source>
</evidence>
<name>A0A4P9ZJ86_9FUNG</name>
<evidence type="ECO:0000256" key="2">
    <source>
        <dbReference type="ARBA" id="ARBA00022598"/>
    </source>
</evidence>
<dbReference type="PANTHER" id="PTHR11136:SF5">
    <property type="entry name" value="FOLYLPOLYGLUTAMATE SYNTHASE, MITOCHONDRIAL"/>
    <property type="match status" value="1"/>
</dbReference>
<evidence type="ECO:0000256" key="1">
    <source>
        <dbReference type="ARBA" id="ARBA00008276"/>
    </source>
</evidence>
<gene>
    <name evidence="5" type="ORF">BJ085DRAFT_732</name>
</gene>
<feature type="non-terminal residue" evidence="5">
    <location>
        <position position="204"/>
    </location>
</feature>
<dbReference type="GO" id="GO:0005524">
    <property type="term" value="F:ATP binding"/>
    <property type="evidence" value="ECO:0007669"/>
    <property type="project" value="UniProtKB-KW"/>
</dbReference>
<evidence type="ECO:0000256" key="4">
    <source>
        <dbReference type="ARBA" id="ARBA00022840"/>
    </source>
</evidence>
<protein>
    <submittedName>
        <fullName evidence="5">Mur ligase</fullName>
    </submittedName>
</protein>
<dbReference type="InterPro" id="IPR036565">
    <property type="entry name" value="Mur-like_cat_sf"/>
</dbReference>
<dbReference type="GO" id="GO:0004326">
    <property type="term" value="F:tetrahydrofolylpolyglutamate synthase activity"/>
    <property type="evidence" value="ECO:0007669"/>
    <property type="project" value="InterPro"/>
</dbReference>
<dbReference type="PROSITE" id="PS01012">
    <property type="entry name" value="FOLYLPOLYGLU_SYNT_2"/>
    <property type="match status" value="1"/>
</dbReference>